<evidence type="ECO:0000313" key="3">
    <source>
        <dbReference type="WBParaSite" id="Csp11.Scaffold584.g4742.t2"/>
    </source>
</evidence>
<accession>A0A1I7TD48</accession>
<dbReference type="InterPro" id="IPR040161">
    <property type="entry name" value="FB224"/>
</dbReference>
<dbReference type="Proteomes" id="UP000095282">
    <property type="component" value="Unplaced"/>
</dbReference>
<sequence>MDLLTELPTIALDLILKNVDWKDIISLRKVNFTIRNYMEDVVPTANLTSISITVASDNISCEFSDTKVEYRKHLDGCLVVCSKIPLILRNLDFVTACRADLAVIFRHSRIEELNLYFTYFTDEMFSVKDENLDPIIDRFLWNFNDIKVTTLHIESLGAEHVLRILPHLEPKTLETLRIWYQKYHYRRREEIPGFETDEIVELDQWKQAKTLSLRPYRLNCGLMHFGHVSGGFIYVDRVNPKDLFYLKENFIKNPEFDYFHIEYDQFDNYNELLSVFGPSDDRDDLQRAEWYYNDRKFRFVIENFNDISFHMVSR</sequence>
<dbReference type="InterPro" id="IPR002900">
    <property type="entry name" value="DUF38/FTH_CAE_spp"/>
</dbReference>
<protein>
    <submittedName>
        <fullName evidence="3">F-box domain-containing protein</fullName>
    </submittedName>
</protein>
<dbReference type="AlphaFoldDB" id="A0A1I7TD48"/>
<dbReference type="GO" id="GO:0045087">
    <property type="term" value="P:innate immune response"/>
    <property type="evidence" value="ECO:0007669"/>
    <property type="project" value="TreeGrafter"/>
</dbReference>
<dbReference type="PANTHER" id="PTHR23015">
    <property type="entry name" value="UNCHARACTERIZED C.ELEGANS PROTEIN"/>
    <property type="match status" value="1"/>
</dbReference>
<evidence type="ECO:0000313" key="2">
    <source>
        <dbReference type="Proteomes" id="UP000095282"/>
    </source>
</evidence>
<dbReference type="WBParaSite" id="Csp11.Scaffold584.g4742.t2">
    <property type="protein sequence ID" value="Csp11.Scaffold584.g4742.t2"/>
    <property type="gene ID" value="Csp11.Scaffold584.g4742"/>
</dbReference>
<dbReference type="Pfam" id="PF01827">
    <property type="entry name" value="FTH"/>
    <property type="match status" value="1"/>
</dbReference>
<dbReference type="InterPro" id="IPR001810">
    <property type="entry name" value="F-box_dom"/>
</dbReference>
<keyword evidence="2" id="KW-1185">Reference proteome</keyword>
<dbReference type="PROSITE" id="PS50181">
    <property type="entry name" value="FBOX"/>
    <property type="match status" value="1"/>
</dbReference>
<dbReference type="PANTHER" id="PTHR23015:SF4">
    <property type="entry name" value="DUF38 DOMAIN-CONTAINING PROTEIN-RELATED"/>
    <property type="match status" value="1"/>
</dbReference>
<reference evidence="3" key="1">
    <citation type="submission" date="2016-11" db="UniProtKB">
        <authorList>
            <consortium name="WormBaseParasite"/>
        </authorList>
    </citation>
    <scope>IDENTIFICATION</scope>
</reference>
<name>A0A1I7TD48_9PELO</name>
<evidence type="ECO:0000259" key="1">
    <source>
        <dbReference type="PROSITE" id="PS50181"/>
    </source>
</evidence>
<organism evidence="2 3">
    <name type="scientific">Caenorhabditis tropicalis</name>
    <dbReference type="NCBI Taxonomy" id="1561998"/>
    <lineage>
        <taxon>Eukaryota</taxon>
        <taxon>Metazoa</taxon>
        <taxon>Ecdysozoa</taxon>
        <taxon>Nematoda</taxon>
        <taxon>Chromadorea</taxon>
        <taxon>Rhabditida</taxon>
        <taxon>Rhabditina</taxon>
        <taxon>Rhabditomorpha</taxon>
        <taxon>Rhabditoidea</taxon>
        <taxon>Rhabditidae</taxon>
        <taxon>Peloderinae</taxon>
        <taxon>Caenorhabditis</taxon>
    </lineage>
</organism>
<feature type="domain" description="F-box" evidence="1">
    <location>
        <begin position="1"/>
        <end position="50"/>
    </location>
</feature>
<proteinExistence type="predicted"/>